<evidence type="ECO:0000313" key="5">
    <source>
        <dbReference type="Proteomes" id="UP001623592"/>
    </source>
</evidence>
<keyword evidence="5" id="KW-1185">Reference proteome</keyword>
<feature type="DNA-binding region" description="H-T-H motif" evidence="2">
    <location>
        <begin position="37"/>
        <end position="56"/>
    </location>
</feature>
<feature type="domain" description="HTH tetR-type" evidence="3">
    <location>
        <begin position="14"/>
        <end position="74"/>
    </location>
</feature>
<protein>
    <submittedName>
        <fullName evidence="4">TetR/AcrR family transcriptional regulator</fullName>
    </submittedName>
</protein>
<dbReference type="PANTHER" id="PTHR43479">
    <property type="entry name" value="ACREF/ENVCD OPERON REPRESSOR-RELATED"/>
    <property type="match status" value="1"/>
</dbReference>
<dbReference type="RefSeq" id="WP_406786994.1">
    <property type="nucleotide sequence ID" value="NZ_JBJIAA010000005.1"/>
</dbReference>
<reference evidence="4 5" key="1">
    <citation type="submission" date="2024-11" db="EMBL/GenBank/DDBJ databases">
        <authorList>
            <person name="Heng Y.C."/>
            <person name="Lim A.C.H."/>
            <person name="Lee J.K.Y."/>
            <person name="Kittelmann S."/>
        </authorList>
    </citation>
    <scope>NUCLEOTIDE SEQUENCE [LARGE SCALE GENOMIC DNA]</scope>
    <source>
        <strain evidence="4 5">WILCCON 0114</strain>
    </source>
</reference>
<keyword evidence="1 2" id="KW-0238">DNA-binding</keyword>
<organism evidence="4 5">
    <name type="scientific">Clostridium neuense</name>
    <dbReference type="NCBI Taxonomy" id="1728934"/>
    <lineage>
        <taxon>Bacteria</taxon>
        <taxon>Bacillati</taxon>
        <taxon>Bacillota</taxon>
        <taxon>Clostridia</taxon>
        <taxon>Eubacteriales</taxon>
        <taxon>Clostridiaceae</taxon>
        <taxon>Clostridium</taxon>
    </lineage>
</organism>
<dbReference type="Proteomes" id="UP001623592">
    <property type="component" value="Unassembled WGS sequence"/>
</dbReference>
<dbReference type="PRINTS" id="PR00455">
    <property type="entry name" value="HTHTETR"/>
</dbReference>
<dbReference type="Gene3D" id="1.10.357.10">
    <property type="entry name" value="Tetracycline Repressor, domain 2"/>
    <property type="match status" value="1"/>
</dbReference>
<dbReference type="PANTHER" id="PTHR43479:SF11">
    <property type="entry name" value="ACREF_ENVCD OPERON REPRESSOR-RELATED"/>
    <property type="match status" value="1"/>
</dbReference>
<evidence type="ECO:0000256" key="2">
    <source>
        <dbReference type="PROSITE-ProRule" id="PRU00335"/>
    </source>
</evidence>
<dbReference type="SUPFAM" id="SSF46689">
    <property type="entry name" value="Homeodomain-like"/>
    <property type="match status" value="1"/>
</dbReference>
<dbReference type="EMBL" id="JBJIAA010000005">
    <property type="protein sequence ID" value="MFL0250335.1"/>
    <property type="molecule type" value="Genomic_DNA"/>
</dbReference>
<comment type="caution">
    <text evidence="4">The sequence shown here is derived from an EMBL/GenBank/DDBJ whole genome shotgun (WGS) entry which is preliminary data.</text>
</comment>
<dbReference type="PROSITE" id="PS50977">
    <property type="entry name" value="HTH_TETR_2"/>
    <property type="match status" value="1"/>
</dbReference>
<proteinExistence type="predicted"/>
<dbReference type="InterPro" id="IPR001647">
    <property type="entry name" value="HTH_TetR"/>
</dbReference>
<accession>A0ABW8TEE5</accession>
<gene>
    <name evidence="4" type="ORF">ACJDT4_07850</name>
</gene>
<dbReference type="InterPro" id="IPR050624">
    <property type="entry name" value="HTH-type_Tx_Regulator"/>
</dbReference>
<dbReference type="InterPro" id="IPR009057">
    <property type="entry name" value="Homeodomain-like_sf"/>
</dbReference>
<evidence type="ECO:0000259" key="3">
    <source>
        <dbReference type="PROSITE" id="PS50977"/>
    </source>
</evidence>
<evidence type="ECO:0000256" key="1">
    <source>
        <dbReference type="ARBA" id="ARBA00023125"/>
    </source>
</evidence>
<evidence type="ECO:0000313" key="4">
    <source>
        <dbReference type="EMBL" id="MFL0250335.1"/>
    </source>
</evidence>
<dbReference type="Pfam" id="PF00440">
    <property type="entry name" value="TetR_N"/>
    <property type="match status" value="1"/>
</dbReference>
<sequence>MEKKRKRAVQKRTLENKEKLITSADKLFKEKGFYNTNSKEIASNAEVSTGVFYNYFKDKIDIFLEIFQGDCDYSYALLEELVDKALINTEASSEIFKAYLQVGIESLYKSGHIYEEIDSLKKEYAQVEIIFQNHNERVKKLLKPFFESAGNGKALVNFELKYDILINTIKGNASVITRIEDEKYRNEYVDGLIEMIYKFVVENAK</sequence>
<name>A0ABW8TEE5_9CLOT</name>